<dbReference type="eggNOG" id="KOG0160">
    <property type="taxonomic scope" value="Eukaryota"/>
</dbReference>
<keyword evidence="4" id="KW-0505">Motor protein</keyword>
<dbReference type="PRINTS" id="PR00193">
    <property type="entry name" value="MYOSINHEAVY"/>
</dbReference>
<dbReference type="AlphaFoldDB" id="A0A1U7UTY3"/>
<keyword evidence="1" id="KW-0547">Nucleotide-binding</keyword>
<dbReference type="GO" id="GO:0005524">
    <property type="term" value="F:ATP binding"/>
    <property type="evidence" value="ECO:0007669"/>
    <property type="project" value="UniProtKB-KW"/>
</dbReference>
<dbReference type="Gene3D" id="1.20.120.720">
    <property type="entry name" value="Myosin VI head, motor domain, U50 subdomain"/>
    <property type="match status" value="1"/>
</dbReference>
<evidence type="ECO:0000313" key="6">
    <source>
        <dbReference type="Proteomes" id="UP000189701"/>
    </source>
</evidence>
<keyword evidence="5" id="KW-0009">Actin-binding</keyword>
<keyword evidence="3" id="KW-0518">Myosin</keyword>
<proteinExistence type="predicted"/>
<dbReference type="GO" id="GO:0051015">
    <property type="term" value="F:actin filament binding"/>
    <property type="evidence" value="ECO:0007669"/>
    <property type="project" value="TreeGrafter"/>
</dbReference>
<dbReference type="GO" id="GO:0016459">
    <property type="term" value="C:myosin complex"/>
    <property type="evidence" value="ECO:0007669"/>
    <property type="project" value="UniProtKB-KW"/>
</dbReference>
<dbReference type="PANTHER" id="PTHR13140">
    <property type="entry name" value="MYOSIN"/>
    <property type="match status" value="1"/>
</dbReference>
<sequence>MKQLGGVEFGVTVFYAMHHDICFRVPKNIEDPHLDKFFMEFECGLLVKEHALVHKTMFTSLSIVFDPGGVNTCLCATSEQLLFSLMKDLTTETYDTPQQYIKTHAAVAALAAMLQKWVVLELRSGSKVKLRAIQGAGYTFSGVIEVVELVACHRLHHGLGDAFIYGILLNKYRIAGQVITKLNLIMLKSSTINRKDHGCSWLIAGAIERFSVERASKTIYQFFKETNSSFDGFEHVKEWAQEIMVIGLVMHTCIVVTFVNTSSVANSGVNNMTMIIVGKSNIFLVRDENGTDKTETATMFMPYLAYFGGHRTIERWDVEKLVLESYPVLDAHSSVKTIRNTKSIHQSKIVEQFVQNGRPTSVATKEEIKRCHLGDPKLFNHLNHFKFYEILAVRDGWDIFETRMAMKIIGIIKQEQEEIIRVVAFVLHLATSDTHSSLAIMISMLICSNLEDNVLIEVGSIVMNRPQLYMDTNKNVTQIDTRPRRSNWAKPSQRLIWDPG</sequence>
<dbReference type="RefSeq" id="XP_009757668.1">
    <property type="nucleotide sequence ID" value="XM_009759366.1"/>
</dbReference>
<dbReference type="InterPro" id="IPR001609">
    <property type="entry name" value="Myosin_head_motor_dom-like"/>
</dbReference>
<reference evidence="6" key="1">
    <citation type="journal article" date="2013" name="Genome Biol.">
        <title>Reference genomes and transcriptomes of Nicotiana sylvestris and Nicotiana tomentosiformis.</title>
        <authorList>
            <person name="Sierro N."/>
            <person name="Battey J.N."/>
            <person name="Ouadi S."/>
            <person name="Bovet L."/>
            <person name="Goepfert S."/>
            <person name="Bakaher N."/>
            <person name="Peitsch M.C."/>
            <person name="Ivanov N.V."/>
        </authorList>
    </citation>
    <scope>NUCLEOTIDE SEQUENCE [LARGE SCALE GENOMIC DNA]</scope>
</reference>
<protein>
    <submittedName>
        <fullName evidence="7">Uncharacterized protein LOC104210464</fullName>
    </submittedName>
</protein>
<dbReference type="InterPro" id="IPR036961">
    <property type="entry name" value="Kinesin_motor_dom_sf"/>
</dbReference>
<dbReference type="Gene3D" id="3.40.850.10">
    <property type="entry name" value="Kinesin motor domain"/>
    <property type="match status" value="1"/>
</dbReference>
<name>A0A1U7UTY3_NICSY</name>
<dbReference type="SUPFAM" id="SSF52540">
    <property type="entry name" value="P-loop containing nucleoside triphosphate hydrolases"/>
    <property type="match status" value="1"/>
</dbReference>
<evidence type="ECO:0000256" key="4">
    <source>
        <dbReference type="ARBA" id="ARBA00023175"/>
    </source>
</evidence>
<gene>
    <name evidence="7" type="primary">LOC104210464</name>
</gene>
<dbReference type="Proteomes" id="UP000189701">
    <property type="component" value="Unplaced"/>
</dbReference>
<accession>A0A1U7UTY3</accession>
<evidence type="ECO:0000256" key="3">
    <source>
        <dbReference type="ARBA" id="ARBA00023123"/>
    </source>
</evidence>
<dbReference type="PANTHER" id="PTHR13140:SF781">
    <property type="entry name" value="MYOSIN-15"/>
    <property type="match status" value="1"/>
</dbReference>
<evidence type="ECO:0000256" key="5">
    <source>
        <dbReference type="ARBA" id="ARBA00023203"/>
    </source>
</evidence>
<dbReference type="Gene3D" id="1.10.10.820">
    <property type="match status" value="1"/>
</dbReference>
<organism evidence="6 7">
    <name type="scientific">Nicotiana sylvestris</name>
    <name type="common">Wood tobacco</name>
    <name type="synonym">South American tobacco</name>
    <dbReference type="NCBI Taxonomy" id="4096"/>
    <lineage>
        <taxon>Eukaryota</taxon>
        <taxon>Viridiplantae</taxon>
        <taxon>Streptophyta</taxon>
        <taxon>Embryophyta</taxon>
        <taxon>Tracheophyta</taxon>
        <taxon>Spermatophyta</taxon>
        <taxon>Magnoliopsida</taxon>
        <taxon>eudicotyledons</taxon>
        <taxon>Gunneridae</taxon>
        <taxon>Pentapetalae</taxon>
        <taxon>asterids</taxon>
        <taxon>lamiids</taxon>
        <taxon>Solanales</taxon>
        <taxon>Solanaceae</taxon>
        <taxon>Nicotianoideae</taxon>
        <taxon>Nicotianeae</taxon>
        <taxon>Nicotiana</taxon>
    </lineage>
</organism>
<evidence type="ECO:0000256" key="1">
    <source>
        <dbReference type="ARBA" id="ARBA00022741"/>
    </source>
</evidence>
<dbReference type="GO" id="GO:0016020">
    <property type="term" value="C:membrane"/>
    <property type="evidence" value="ECO:0007669"/>
    <property type="project" value="TreeGrafter"/>
</dbReference>
<dbReference type="GO" id="GO:0000146">
    <property type="term" value="F:microfilament motor activity"/>
    <property type="evidence" value="ECO:0007669"/>
    <property type="project" value="TreeGrafter"/>
</dbReference>
<dbReference type="InterPro" id="IPR027417">
    <property type="entry name" value="P-loop_NTPase"/>
</dbReference>
<dbReference type="GO" id="GO:0005737">
    <property type="term" value="C:cytoplasm"/>
    <property type="evidence" value="ECO:0007669"/>
    <property type="project" value="TreeGrafter"/>
</dbReference>
<keyword evidence="2" id="KW-0067">ATP-binding</keyword>
<reference evidence="7" key="2">
    <citation type="submission" date="2025-08" db="UniProtKB">
        <authorList>
            <consortium name="RefSeq"/>
        </authorList>
    </citation>
    <scope>IDENTIFICATION</scope>
    <source>
        <tissue evidence="7">Leaf</tissue>
    </source>
</reference>
<dbReference type="GO" id="GO:0007015">
    <property type="term" value="P:actin filament organization"/>
    <property type="evidence" value="ECO:0007669"/>
    <property type="project" value="TreeGrafter"/>
</dbReference>
<keyword evidence="6" id="KW-1185">Reference proteome</keyword>
<evidence type="ECO:0000256" key="2">
    <source>
        <dbReference type="ARBA" id="ARBA00022840"/>
    </source>
</evidence>
<dbReference type="STRING" id="4096.A0A1U7UTY3"/>
<evidence type="ECO:0000313" key="7">
    <source>
        <dbReference type="RefSeq" id="XP_009757668.1"/>
    </source>
</evidence>